<feature type="compositionally biased region" description="Low complexity" evidence="1">
    <location>
        <begin position="484"/>
        <end position="505"/>
    </location>
</feature>
<feature type="region of interest" description="Disordered" evidence="1">
    <location>
        <begin position="230"/>
        <end position="285"/>
    </location>
</feature>
<comment type="caution">
    <text evidence="2">The sequence shown here is derived from an EMBL/GenBank/DDBJ whole genome shotgun (WGS) entry which is preliminary data.</text>
</comment>
<feature type="region of interest" description="Disordered" evidence="1">
    <location>
        <begin position="789"/>
        <end position="841"/>
    </location>
</feature>
<dbReference type="GeneID" id="63803153"/>
<keyword evidence="3" id="KW-1185">Reference proteome</keyword>
<sequence length="841" mass="88709">MEQTDSPRKEPRSRRRGQHQHQNRNHGEQSPRHPPSTSSRSNATPPEEEKDSNLPSGSSSVNSRQHEARRDISRLLANAGASTATYANKATIRYTIEQLLVLKESPLVKPPTDFSPFTPPPRPDRQAKPTDQAAGARQNGSAGQDSNARRQKDIVLAPQRPLDPSYRGQNSTQRVFGVPRSSVSNGSIASNGNSNGMPPDGGLSADVRVGSSLRNLAHFWLAARQGTQSLGRRASNNDSSSRSGAASWRSSAGVGGPGGGRSNYHQHQSHQPHAGDFSSMVETERGQPEWMDDDMAYDENQSMTKINDIEEWKQRMKRQSCEPTQGSGYTHDQPHLVPTGAVHSDGAARGSRFLRLFQHSQEDDAVAGQAMQAATQPTDSNAADVSKLFKVLGSKVSVAGHSPSSSQPPPPIPAEAGLLGRLGLAGYAANPAALAAEKPAITLAQHVQVNAAVHKSASPAPINEALRGIVPTSVFRKSIQSGGSPAAAKRPDSASSSSRSATPARNLPSWLVELSRGRPAAGATDGNGAPLITNDTLGTHDLIDALEREFPALSVKPRPLDNQSISSLSVQASVGVPGDIGSIRRGSVDTVATDRQTDAVLIANDAITAAVSGTCSSCSSPSFPAAASSTSPSTADTSVGTRVVECRRQPAYNAAAPANAVPSEPGCSAHVAQQCQQCEWQYDDTRAGAKPQCTNAATEHCGPKGQMPPPHMPMMPPPPHGFPAGMMYGMAPPPHGMFGNMPPPPMSFPMGQMNGIPAPMNEHQQLMLMKMMAEVPPQMMFGQMPPLPQQHMSAHGPSPAPGMMQSSGAPYPGILGMAQAADGHNSAGAQDPLHPSQQHQQ</sequence>
<protein>
    <submittedName>
        <fullName evidence="2">Uncharacterized protein</fullName>
    </submittedName>
</protein>
<dbReference type="AlphaFoldDB" id="A0A1Y1WH56"/>
<evidence type="ECO:0000313" key="3">
    <source>
        <dbReference type="Proteomes" id="UP000193922"/>
    </source>
</evidence>
<evidence type="ECO:0000313" key="2">
    <source>
        <dbReference type="EMBL" id="ORX72900.1"/>
    </source>
</evidence>
<feature type="compositionally biased region" description="Low complexity" evidence="1">
    <location>
        <begin position="231"/>
        <end position="252"/>
    </location>
</feature>
<feature type="compositionally biased region" description="Low complexity" evidence="1">
    <location>
        <begin position="53"/>
        <end position="63"/>
    </location>
</feature>
<accession>A0A1Y1WH56</accession>
<proteinExistence type="predicted"/>
<feature type="region of interest" description="Disordered" evidence="1">
    <location>
        <begin position="107"/>
        <end position="206"/>
    </location>
</feature>
<feature type="region of interest" description="Disordered" evidence="1">
    <location>
        <begin position="480"/>
        <end position="508"/>
    </location>
</feature>
<feature type="region of interest" description="Disordered" evidence="1">
    <location>
        <begin position="1"/>
        <end position="69"/>
    </location>
</feature>
<reference evidence="2 3" key="1">
    <citation type="submission" date="2016-07" db="EMBL/GenBank/DDBJ databases">
        <title>Pervasive Adenine N6-methylation of Active Genes in Fungi.</title>
        <authorList>
            <consortium name="DOE Joint Genome Institute"/>
            <person name="Mondo S.J."/>
            <person name="Dannebaum R.O."/>
            <person name="Kuo R.C."/>
            <person name="Labutti K."/>
            <person name="Haridas S."/>
            <person name="Kuo A."/>
            <person name="Salamov A."/>
            <person name="Ahrendt S.R."/>
            <person name="Lipzen A."/>
            <person name="Sullivan W."/>
            <person name="Andreopoulos W.B."/>
            <person name="Clum A."/>
            <person name="Lindquist E."/>
            <person name="Daum C."/>
            <person name="Ramamoorthy G.K."/>
            <person name="Gryganskyi A."/>
            <person name="Culley D."/>
            <person name="Magnuson J.K."/>
            <person name="James T.Y."/>
            <person name="O'Malley M.A."/>
            <person name="Stajich J.E."/>
            <person name="Spatafora J.W."/>
            <person name="Visel A."/>
            <person name="Grigoriev I.V."/>
        </authorList>
    </citation>
    <scope>NUCLEOTIDE SEQUENCE [LARGE SCALE GENOMIC DNA]</scope>
    <source>
        <strain evidence="2 3">ATCC 12442</strain>
    </source>
</reference>
<feature type="compositionally biased region" description="Basic and acidic residues" evidence="1">
    <location>
        <begin position="1"/>
        <end position="10"/>
    </location>
</feature>
<organism evidence="2 3">
    <name type="scientific">Linderina pennispora</name>
    <dbReference type="NCBI Taxonomy" id="61395"/>
    <lineage>
        <taxon>Eukaryota</taxon>
        <taxon>Fungi</taxon>
        <taxon>Fungi incertae sedis</taxon>
        <taxon>Zoopagomycota</taxon>
        <taxon>Kickxellomycotina</taxon>
        <taxon>Kickxellomycetes</taxon>
        <taxon>Kickxellales</taxon>
        <taxon>Kickxellaceae</taxon>
        <taxon>Linderina</taxon>
    </lineage>
</organism>
<dbReference type="RefSeq" id="XP_040746240.1">
    <property type="nucleotide sequence ID" value="XM_040886505.1"/>
</dbReference>
<dbReference type="OrthoDB" id="5578382at2759"/>
<name>A0A1Y1WH56_9FUNG</name>
<feature type="compositionally biased region" description="Low complexity" evidence="1">
    <location>
        <begin position="181"/>
        <end position="196"/>
    </location>
</feature>
<dbReference type="Proteomes" id="UP000193922">
    <property type="component" value="Unassembled WGS sequence"/>
</dbReference>
<evidence type="ECO:0000256" key="1">
    <source>
        <dbReference type="SAM" id="MobiDB-lite"/>
    </source>
</evidence>
<dbReference type="EMBL" id="MCFD01000002">
    <property type="protein sequence ID" value="ORX72900.1"/>
    <property type="molecule type" value="Genomic_DNA"/>
</dbReference>
<gene>
    <name evidence="2" type="ORF">DL89DRAFT_265075</name>
</gene>
<feature type="compositionally biased region" description="Basic residues" evidence="1">
    <location>
        <begin position="11"/>
        <end position="24"/>
    </location>
</feature>